<sequence length="93" mass="10243">MQIQFKEVPLVCARNGQEMEDACCLVGSSLTSLVNGVPFLVLGINSDNEEDEEQQTAHYYVIFTGNYIGFQLVFYPVDCSGNCSLPVKKNSNA</sequence>
<dbReference type="AlphaFoldDB" id="A0A0E9W8A6"/>
<proteinExistence type="predicted"/>
<reference evidence="1" key="1">
    <citation type="submission" date="2014-11" db="EMBL/GenBank/DDBJ databases">
        <authorList>
            <person name="Amaro Gonzalez C."/>
        </authorList>
    </citation>
    <scope>NUCLEOTIDE SEQUENCE</scope>
</reference>
<reference evidence="1" key="2">
    <citation type="journal article" date="2015" name="Fish Shellfish Immunol.">
        <title>Early steps in the European eel (Anguilla anguilla)-Vibrio vulnificus interaction in the gills: Role of the RtxA13 toxin.</title>
        <authorList>
            <person name="Callol A."/>
            <person name="Pajuelo D."/>
            <person name="Ebbesson L."/>
            <person name="Teles M."/>
            <person name="MacKenzie S."/>
            <person name="Amaro C."/>
        </authorList>
    </citation>
    <scope>NUCLEOTIDE SEQUENCE</scope>
</reference>
<protein>
    <submittedName>
        <fullName evidence="1">Uncharacterized protein</fullName>
    </submittedName>
</protein>
<name>A0A0E9W8A6_ANGAN</name>
<organism evidence="1">
    <name type="scientific">Anguilla anguilla</name>
    <name type="common">European freshwater eel</name>
    <name type="synonym">Muraena anguilla</name>
    <dbReference type="NCBI Taxonomy" id="7936"/>
    <lineage>
        <taxon>Eukaryota</taxon>
        <taxon>Metazoa</taxon>
        <taxon>Chordata</taxon>
        <taxon>Craniata</taxon>
        <taxon>Vertebrata</taxon>
        <taxon>Euteleostomi</taxon>
        <taxon>Actinopterygii</taxon>
        <taxon>Neopterygii</taxon>
        <taxon>Teleostei</taxon>
        <taxon>Anguilliformes</taxon>
        <taxon>Anguillidae</taxon>
        <taxon>Anguilla</taxon>
    </lineage>
</organism>
<evidence type="ECO:0000313" key="1">
    <source>
        <dbReference type="EMBL" id="JAH86597.1"/>
    </source>
</evidence>
<accession>A0A0E9W8A6</accession>
<dbReference type="EMBL" id="GBXM01021980">
    <property type="protein sequence ID" value="JAH86597.1"/>
    <property type="molecule type" value="Transcribed_RNA"/>
</dbReference>